<comment type="caution">
    <text evidence="1">The sequence shown here is derived from an EMBL/GenBank/DDBJ whole genome shotgun (WGS) entry which is preliminary data.</text>
</comment>
<proteinExistence type="predicted"/>
<evidence type="ECO:0000313" key="2">
    <source>
        <dbReference type="Proteomes" id="UP000646946"/>
    </source>
</evidence>
<dbReference type="AlphaFoldDB" id="A0A832XJP2"/>
<sequence>MTLKKWVVAFICDACHVIEEGDKRLSFFTKAGATKFQKRWNLKYYPHLICLNLDRTGHFEAHVYEANDIGPFPGIPLVKRPAAKYFK</sequence>
<gene>
    <name evidence="1" type="ORF">H1016_05070</name>
</gene>
<dbReference type="EMBL" id="DVAB01000042">
    <property type="protein sequence ID" value="HIK00877.1"/>
    <property type="molecule type" value="Genomic_DNA"/>
</dbReference>
<dbReference type="Proteomes" id="UP000646946">
    <property type="component" value="Unassembled WGS sequence"/>
</dbReference>
<keyword evidence="2" id="KW-1185">Reference proteome</keyword>
<accession>A0A832XJP2</accession>
<evidence type="ECO:0000313" key="1">
    <source>
        <dbReference type="EMBL" id="HIK00877.1"/>
    </source>
</evidence>
<reference evidence="1 2" key="1">
    <citation type="journal article" name="Nat. Commun.">
        <title>Undinarchaeota illuminate DPANN phylogeny and the impact of gene transfer on archaeal evolution.</title>
        <authorList>
            <person name="Dombrowski N."/>
            <person name="Williams T.A."/>
            <person name="Sun J."/>
            <person name="Woodcroft B.J."/>
            <person name="Lee J.H."/>
            <person name="Minh B.Q."/>
            <person name="Rinke C."/>
            <person name="Spang A."/>
        </authorList>
    </citation>
    <scope>NUCLEOTIDE SEQUENCE [LARGE SCALE GENOMIC DNA]</scope>
    <source>
        <strain evidence="1">MAG_bin1129</strain>
    </source>
</reference>
<protein>
    <submittedName>
        <fullName evidence="1">Uncharacterized protein</fullName>
    </submittedName>
</protein>
<name>A0A832XJP2_9ARCH</name>
<organism evidence="1 2">
    <name type="scientific">Candidatus Naiadarchaeum limnaeum</name>
    <dbReference type="NCBI Taxonomy" id="2756139"/>
    <lineage>
        <taxon>Archaea</taxon>
        <taxon>Candidatus Undinarchaeota</taxon>
        <taxon>Candidatus Undinarchaeia</taxon>
        <taxon>Candidatus Naiadarchaeales</taxon>
        <taxon>Candidatus Naiadarchaeaceae</taxon>
        <taxon>Candidatus Naiadarchaeum</taxon>
    </lineage>
</organism>